<dbReference type="Gene3D" id="3.30.530.20">
    <property type="match status" value="1"/>
</dbReference>
<dbReference type="InterPro" id="IPR023393">
    <property type="entry name" value="START-like_dom_sf"/>
</dbReference>
<dbReference type="SUPFAM" id="SSF55961">
    <property type="entry name" value="Bet v1-like"/>
    <property type="match status" value="1"/>
</dbReference>
<dbReference type="RefSeq" id="WP_076083411.1">
    <property type="nucleotide sequence ID" value="NZ_CP019070.1"/>
</dbReference>
<sequence length="150" mass="17729">MKTFQKTTLINCEIQELFDFHTNMKNLEAITPLNMDFELINKDFVPHEGGVVKIRTVKNFIPTSWEVKIDKLQSPNLLVDIAIKSPFKYWEHSHIFTKKGSLCELKDVVKYKLPFGKFGELFDFFIQKELKDMFEYRHSITKGLLEPRKI</sequence>
<evidence type="ECO:0000313" key="2">
    <source>
        <dbReference type="Proteomes" id="UP000186074"/>
    </source>
</evidence>
<dbReference type="KEGG" id="alp:LPB137_01465"/>
<dbReference type="Proteomes" id="UP000186074">
    <property type="component" value="Chromosome"/>
</dbReference>
<proteinExistence type="predicted"/>
<reference evidence="1 2" key="1">
    <citation type="submission" date="2017-01" db="EMBL/GenBank/DDBJ databases">
        <title>Genome sequencing of Arcobacter sp. LPB0137.</title>
        <authorList>
            <person name="Lee G.-W."/>
            <person name="Yi H."/>
        </authorList>
    </citation>
    <scope>NUCLEOTIDE SEQUENCE [LARGE SCALE GENOMIC DNA]</scope>
    <source>
        <strain evidence="1 2">LPB0137</strain>
    </source>
</reference>
<evidence type="ECO:0000313" key="1">
    <source>
        <dbReference type="EMBL" id="APW64598.1"/>
    </source>
</evidence>
<gene>
    <name evidence="1" type="ORF">LPB137_01465</name>
</gene>
<dbReference type="OrthoDB" id="9801773at2"/>
<evidence type="ECO:0008006" key="3">
    <source>
        <dbReference type="Google" id="ProtNLM"/>
    </source>
</evidence>
<dbReference type="AlphaFoldDB" id="A0A1P8KJ68"/>
<name>A0A1P8KJ68_9BACT</name>
<accession>A0A1P8KJ68</accession>
<dbReference type="CDD" id="cd07820">
    <property type="entry name" value="SRPBCC_3"/>
    <property type="match status" value="1"/>
</dbReference>
<organism evidence="1 2">
    <name type="scientific">Poseidonibacter parvus</name>
    <dbReference type="NCBI Taxonomy" id="1850254"/>
    <lineage>
        <taxon>Bacteria</taxon>
        <taxon>Pseudomonadati</taxon>
        <taxon>Campylobacterota</taxon>
        <taxon>Epsilonproteobacteria</taxon>
        <taxon>Campylobacterales</taxon>
        <taxon>Arcobacteraceae</taxon>
        <taxon>Poseidonibacter</taxon>
    </lineage>
</organism>
<protein>
    <recommendedName>
        <fullName evidence="3">Ribosome association toxin RatA</fullName>
    </recommendedName>
</protein>
<keyword evidence="2" id="KW-1185">Reference proteome</keyword>
<dbReference type="STRING" id="1850254.LPB137_01465"/>
<dbReference type="EMBL" id="CP019070">
    <property type="protein sequence ID" value="APW64598.1"/>
    <property type="molecule type" value="Genomic_DNA"/>
</dbReference>